<dbReference type="SUPFAM" id="SSF46785">
    <property type="entry name" value="Winged helix' DNA-binding domain"/>
    <property type="match status" value="1"/>
</dbReference>
<dbReference type="SMART" id="SM00347">
    <property type="entry name" value="HTH_MARR"/>
    <property type="match status" value="1"/>
</dbReference>
<comment type="caution">
    <text evidence="5">The sequence shown here is derived from an EMBL/GenBank/DDBJ whole genome shotgun (WGS) entry which is preliminary data.</text>
</comment>
<sequence length="154" mass="17814">MKNDFGIILLRQINGLLGFYHNHRLEKISGLTFSQIFLLYEMFDMADQEKRGFSLSALAAETGFSKSTVCATLRALKEAGYIKMNADRMDHRRKKIFLTQKAEAAREEVNDFVKEVNTSLRQGITDQEMEVLEYSLQKILENIRITRARCLDLE</sequence>
<evidence type="ECO:0000256" key="2">
    <source>
        <dbReference type="ARBA" id="ARBA00023125"/>
    </source>
</evidence>
<organism evidence="5 6">
    <name type="scientific">Anaerotignum lactatifermentans</name>
    <dbReference type="NCBI Taxonomy" id="160404"/>
    <lineage>
        <taxon>Bacteria</taxon>
        <taxon>Bacillati</taxon>
        <taxon>Bacillota</taxon>
        <taxon>Clostridia</taxon>
        <taxon>Lachnospirales</taxon>
        <taxon>Anaerotignaceae</taxon>
        <taxon>Anaerotignum</taxon>
    </lineage>
</organism>
<dbReference type="RefSeq" id="WP_205133193.1">
    <property type="nucleotide sequence ID" value="NZ_JACSNT010000004.1"/>
</dbReference>
<dbReference type="PANTHER" id="PTHR42756:SF1">
    <property type="entry name" value="TRANSCRIPTIONAL REPRESSOR OF EMRAB OPERON"/>
    <property type="match status" value="1"/>
</dbReference>
<dbReference type="Proteomes" id="UP000729290">
    <property type="component" value="Unassembled WGS sequence"/>
</dbReference>
<gene>
    <name evidence="5" type="ORF">H9X83_02350</name>
</gene>
<evidence type="ECO:0000313" key="6">
    <source>
        <dbReference type="Proteomes" id="UP000729290"/>
    </source>
</evidence>
<keyword evidence="3" id="KW-0804">Transcription</keyword>
<protein>
    <submittedName>
        <fullName evidence="5">Winged helix-turn-helix transcriptional regulator</fullName>
    </submittedName>
</protein>
<dbReference type="InterPro" id="IPR036390">
    <property type="entry name" value="WH_DNA-bd_sf"/>
</dbReference>
<name>A0ABS2G6B6_9FIRM</name>
<keyword evidence="1" id="KW-0805">Transcription regulation</keyword>
<keyword evidence="2" id="KW-0238">DNA-binding</keyword>
<evidence type="ECO:0000313" key="5">
    <source>
        <dbReference type="EMBL" id="MBM6877001.1"/>
    </source>
</evidence>
<feature type="domain" description="HTH marR-type" evidence="4">
    <location>
        <begin position="1"/>
        <end position="141"/>
    </location>
</feature>
<dbReference type="PROSITE" id="PS50995">
    <property type="entry name" value="HTH_MARR_2"/>
    <property type="match status" value="1"/>
</dbReference>
<dbReference type="InterPro" id="IPR000835">
    <property type="entry name" value="HTH_MarR-typ"/>
</dbReference>
<dbReference type="Gene3D" id="1.10.10.10">
    <property type="entry name" value="Winged helix-like DNA-binding domain superfamily/Winged helix DNA-binding domain"/>
    <property type="match status" value="1"/>
</dbReference>
<dbReference type="PANTHER" id="PTHR42756">
    <property type="entry name" value="TRANSCRIPTIONAL REGULATOR, MARR"/>
    <property type="match status" value="1"/>
</dbReference>
<reference evidence="5 6" key="1">
    <citation type="journal article" date="2021" name="Sci. Rep.">
        <title>The distribution of antibiotic resistance genes in chicken gut microbiota commensals.</title>
        <authorList>
            <person name="Juricova H."/>
            <person name="Matiasovicova J."/>
            <person name="Kubasova T."/>
            <person name="Cejkova D."/>
            <person name="Rychlik I."/>
        </authorList>
    </citation>
    <scope>NUCLEOTIDE SEQUENCE [LARGE SCALE GENOMIC DNA]</scope>
    <source>
        <strain evidence="5 6">An431b</strain>
    </source>
</reference>
<proteinExistence type="predicted"/>
<accession>A0ABS2G6B6</accession>
<evidence type="ECO:0000256" key="1">
    <source>
        <dbReference type="ARBA" id="ARBA00023015"/>
    </source>
</evidence>
<dbReference type="Pfam" id="PF12802">
    <property type="entry name" value="MarR_2"/>
    <property type="match status" value="1"/>
</dbReference>
<evidence type="ECO:0000259" key="4">
    <source>
        <dbReference type="PROSITE" id="PS50995"/>
    </source>
</evidence>
<keyword evidence="6" id="KW-1185">Reference proteome</keyword>
<dbReference type="InterPro" id="IPR036388">
    <property type="entry name" value="WH-like_DNA-bd_sf"/>
</dbReference>
<dbReference type="PRINTS" id="PR00598">
    <property type="entry name" value="HTHMARR"/>
</dbReference>
<dbReference type="EMBL" id="JACSNV010000002">
    <property type="protein sequence ID" value="MBM6877001.1"/>
    <property type="molecule type" value="Genomic_DNA"/>
</dbReference>
<evidence type="ECO:0000256" key="3">
    <source>
        <dbReference type="ARBA" id="ARBA00023163"/>
    </source>
</evidence>